<protein>
    <submittedName>
        <fullName evidence="2">Divalent-cation tolerance protein CutA</fullName>
    </submittedName>
</protein>
<gene>
    <name evidence="2" type="ORF">HJG54_21715</name>
</gene>
<dbReference type="RefSeq" id="WP_316431359.1">
    <property type="nucleotide sequence ID" value="NZ_CP053586.1"/>
</dbReference>
<proteinExistence type="inferred from homology"/>
<dbReference type="AlphaFoldDB" id="A0AA96WWJ1"/>
<comment type="similarity">
    <text evidence="1">Belongs to the CutA family.</text>
</comment>
<dbReference type="PANTHER" id="PTHR23419:SF8">
    <property type="entry name" value="FI09726P"/>
    <property type="match status" value="1"/>
</dbReference>
<dbReference type="Pfam" id="PF03091">
    <property type="entry name" value="CutA1"/>
    <property type="match status" value="1"/>
</dbReference>
<dbReference type="PANTHER" id="PTHR23419">
    <property type="entry name" value="DIVALENT CATION TOLERANCE CUTA-RELATED"/>
    <property type="match status" value="1"/>
</dbReference>
<evidence type="ECO:0000313" key="2">
    <source>
        <dbReference type="EMBL" id="WNZ25212.1"/>
    </source>
</evidence>
<dbReference type="SUPFAM" id="SSF54913">
    <property type="entry name" value="GlnB-like"/>
    <property type="match status" value="1"/>
</dbReference>
<dbReference type="InterPro" id="IPR004323">
    <property type="entry name" value="Ion_tolerance_CutA"/>
</dbReference>
<evidence type="ECO:0000256" key="1">
    <source>
        <dbReference type="ARBA" id="ARBA00010169"/>
    </source>
</evidence>
<dbReference type="Gene3D" id="3.30.70.120">
    <property type="match status" value="1"/>
</dbReference>
<accession>A0AA96WWJ1</accession>
<dbReference type="GO" id="GO:0005507">
    <property type="term" value="F:copper ion binding"/>
    <property type="evidence" value="ECO:0007669"/>
    <property type="project" value="TreeGrafter"/>
</dbReference>
<dbReference type="EMBL" id="CP053586">
    <property type="protein sequence ID" value="WNZ25212.1"/>
    <property type="molecule type" value="Genomic_DNA"/>
</dbReference>
<dbReference type="InterPro" id="IPR015867">
    <property type="entry name" value="N-reg_PII/ATP_PRibTrfase_C"/>
</dbReference>
<sequence>MEQKAQFAQFGIVFVTAASQAEAETLADALVEAKLAACVSVLPIRSVYTWKGEVCREQEWQLLIKTDLNRFADLEAKIRAIHSYETPEIIAIPLVAGSQPYLEWMAAQVQGA</sequence>
<reference evidence="2" key="1">
    <citation type="submission" date="2020-05" db="EMBL/GenBank/DDBJ databases">
        <authorList>
            <person name="Zhu T."/>
            <person name="Keshari N."/>
            <person name="Lu X."/>
        </authorList>
    </citation>
    <scope>NUCLEOTIDE SEQUENCE</scope>
    <source>
        <strain evidence="2">NK1-12</strain>
    </source>
</reference>
<organism evidence="2">
    <name type="scientific">Leptolyngbya sp. NK1-12</name>
    <dbReference type="NCBI Taxonomy" id="2547451"/>
    <lineage>
        <taxon>Bacteria</taxon>
        <taxon>Bacillati</taxon>
        <taxon>Cyanobacteriota</taxon>
        <taxon>Cyanophyceae</taxon>
        <taxon>Leptolyngbyales</taxon>
        <taxon>Leptolyngbyaceae</taxon>
        <taxon>Leptolyngbya group</taxon>
        <taxon>Leptolyngbya</taxon>
    </lineage>
</organism>
<name>A0AA96WWJ1_9CYAN</name>
<dbReference type="InterPro" id="IPR011322">
    <property type="entry name" value="N-reg_PII-like_a/b"/>
</dbReference>
<dbReference type="GO" id="GO:0010038">
    <property type="term" value="P:response to metal ion"/>
    <property type="evidence" value="ECO:0007669"/>
    <property type="project" value="InterPro"/>
</dbReference>